<accession>A0A3M8DGB8</accession>
<organism evidence="3 4">
    <name type="scientific">Brevibacillus fluminis</name>
    <dbReference type="NCBI Taxonomy" id="511487"/>
    <lineage>
        <taxon>Bacteria</taxon>
        <taxon>Bacillati</taxon>
        <taxon>Bacillota</taxon>
        <taxon>Bacilli</taxon>
        <taxon>Bacillales</taxon>
        <taxon>Paenibacillaceae</taxon>
        <taxon>Brevibacillus</taxon>
    </lineage>
</organism>
<dbReference type="EC" id="1.1.1.47" evidence="3"/>
<evidence type="ECO:0000256" key="2">
    <source>
        <dbReference type="ARBA" id="ARBA00023002"/>
    </source>
</evidence>
<comment type="similarity">
    <text evidence="1">Belongs to the short-chain dehydrogenases/reductases (SDR) family.</text>
</comment>
<dbReference type="PRINTS" id="PR00080">
    <property type="entry name" value="SDRFAMILY"/>
</dbReference>
<dbReference type="NCBIfam" id="NF005559">
    <property type="entry name" value="PRK07231.1"/>
    <property type="match status" value="1"/>
</dbReference>
<dbReference type="CDD" id="cd05233">
    <property type="entry name" value="SDR_c"/>
    <property type="match status" value="1"/>
</dbReference>
<evidence type="ECO:0000256" key="1">
    <source>
        <dbReference type="ARBA" id="ARBA00006484"/>
    </source>
</evidence>
<dbReference type="FunFam" id="3.40.50.720:FF:000084">
    <property type="entry name" value="Short-chain dehydrogenase reductase"/>
    <property type="match status" value="1"/>
</dbReference>
<keyword evidence="4" id="KW-1185">Reference proteome</keyword>
<proteinExistence type="inferred from homology"/>
<dbReference type="Pfam" id="PF13561">
    <property type="entry name" value="adh_short_C2"/>
    <property type="match status" value="1"/>
</dbReference>
<dbReference type="RefSeq" id="WP_122918744.1">
    <property type="nucleotide sequence ID" value="NZ_RHHQ01000012.1"/>
</dbReference>
<evidence type="ECO:0000313" key="4">
    <source>
        <dbReference type="Proteomes" id="UP000271031"/>
    </source>
</evidence>
<dbReference type="Gene3D" id="3.40.50.720">
    <property type="entry name" value="NAD(P)-binding Rossmann-like Domain"/>
    <property type="match status" value="1"/>
</dbReference>
<comment type="caution">
    <text evidence="3">The sequence shown here is derived from an EMBL/GenBank/DDBJ whole genome shotgun (WGS) entry which is preliminary data.</text>
</comment>
<evidence type="ECO:0000313" key="3">
    <source>
        <dbReference type="EMBL" id="RNB87046.1"/>
    </source>
</evidence>
<dbReference type="PRINTS" id="PR00081">
    <property type="entry name" value="GDHRDH"/>
</dbReference>
<dbReference type="SUPFAM" id="SSF51735">
    <property type="entry name" value="NAD(P)-binding Rossmann-fold domains"/>
    <property type="match status" value="1"/>
</dbReference>
<dbReference type="AlphaFoldDB" id="A0A3M8DGB8"/>
<dbReference type="InterPro" id="IPR036291">
    <property type="entry name" value="NAD(P)-bd_dom_sf"/>
</dbReference>
<dbReference type="PANTHER" id="PTHR43639">
    <property type="entry name" value="OXIDOREDUCTASE, SHORT-CHAIN DEHYDROGENASE/REDUCTASE FAMILY (AFU_ORTHOLOGUE AFUA_5G02870)"/>
    <property type="match status" value="1"/>
</dbReference>
<protein>
    <submittedName>
        <fullName evidence="3">Glucose 1-dehydrogenase</fullName>
        <ecNumber evidence="3">1.1.1.47</ecNumber>
    </submittedName>
</protein>
<name>A0A3M8DGB8_9BACL</name>
<dbReference type="PROSITE" id="PS00061">
    <property type="entry name" value="ADH_SHORT"/>
    <property type="match status" value="1"/>
</dbReference>
<keyword evidence="2 3" id="KW-0560">Oxidoreductase</keyword>
<dbReference type="GO" id="GO:0047936">
    <property type="term" value="F:glucose 1-dehydrogenase [NAD(P)+] activity"/>
    <property type="evidence" value="ECO:0007669"/>
    <property type="project" value="UniProtKB-EC"/>
</dbReference>
<dbReference type="InterPro" id="IPR020904">
    <property type="entry name" value="Sc_DH/Rdtase_CS"/>
</dbReference>
<reference evidence="3 4" key="1">
    <citation type="submission" date="2018-10" db="EMBL/GenBank/DDBJ databases">
        <title>Phylogenomics of Brevibacillus.</title>
        <authorList>
            <person name="Dunlap C."/>
        </authorList>
    </citation>
    <scope>NUCLEOTIDE SEQUENCE [LARGE SCALE GENOMIC DNA]</scope>
    <source>
        <strain evidence="3 4">JCM 15716</strain>
    </source>
</reference>
<dbReference type="OrthoDB" id="9803333at2"/>
<sequence>MGNLTDLSGKVILVTGASSGIGQAGAKLVAARGAVVAVHYNRNEQGALETARDILDSGGTCMVVQADVTKKNEVDAMVEQVVTQFGWIDVLVNNAGAGVKASAFMDIDERLWDETYDINVKSILFCSQAVLRHMLPRQSGKIINLSSAAARIGGAGESVHYASAKGAVNTLTLGMSREFASQGILVNGIAPGVIETPWHAKFSSEERLHGFISGIPLKRAGAPEEIAEMIAFLSSDAANYIVGEIISVSGGR</sequence>
<dbReference type="Proteomes" id="UP000271031">
    <property type="component" value="Unassembled WGS sequence"/>
</dbReference>
<dbReference type="PANTHER" id="PTHR43639:SF1">
    <property type="entry name" value="SHORT-CHAIN DEHYDROGENASE_REDUCTASE FAMILY PROTEIN"/>
    <property type="match status" value="1"/>
</dbReference>
<dbReference type="GO" id="GO:0008206">
    <property type="term" value="P:bile acid metabolic process"/>
    <property type="evidence" value="ECO:0007669"/>
    <property type="project" value="UniProtKB-ARBA"/>
</dbReference>
<gene>
    <name evidence="3" type="ORF">EDM56_15230</name>
</gene>
<dbReference type="InterPro" id="IPR002347">
    <property type="entry name" value="SDR_fam"/>
</dbReference>
<dbReference type="EMBL" id="RHHQ01000012">
    <property type="protein sequence ID" value="RNB87046.1"/>
    <property type="molecule type" value="Genomic_DNA"/>
</dbReference>